<sequence>MSGKHTNASDQPLTSVDLDLCQRAFDSALFELNIDKESEEAGRVAALIIRLFQQGVSNERHLTALVSASRGRLYHMSL</sequence>
<proteinExistence type="predicted"/>
<dbReference type="AlphaFoldDB" id="N6UDM6"/>
<dbReference type="Proteomes" id="UP000012429">
    <property type="component" value="Unassembled WGS sequence"/>
</dbReference>
<dbReference type="PATRIC" id="fig|363754.4.peg.1791"/>
<name>N6UDM6_9HYPH</name>
<keyword evidence="2" id="KW-1185">Reference proteome</keyword>
<gene>
    <name evidence="1" type="ORF">RHSP_61432</name>
</gene>
<evidence type="ECO:0000313" key="1">
    <source>
        <dbReference type="EMBL" id="ENN88268.1"/>
    </source>
</evidence>
<comment type="caution">
    <text evidence="1">The sequence shown here is derived from an EMBL/GenBank/DDBJ whole genome shotgun (WGS) entry which is preliminary data.</text>
</comment>
<dbReference type="RefSeq" id="WP_004113616.1">
    <property type="nucleotide sequence ID" value="NZ_AQHN01000036.1"/>
</dbReference>
<dbReference type="EMBL" id="AQHN01000036">
    <property type="protein sequence ID" value="ENN88268.1"/>
    <property type="molecule type" value="Genomic_DNA"/>
</dbReference>
<reference evidence="1 2" key="1">
    <citation type="journal article" date="2012" name="BMC Genomics">
        <title>Genomic basis of broad host range and environmental adaptability of Rhizobium tropici CIAT 899 and Rhizobium sp. PRF 81 which are used in inoculants for common bean (Phaseolus vulgaris L.).</title>
        <authorList>
            <person name="Ormeno-Orrillo E."/>
            <person name="Menna P."/>
            <person name="Almeida L.G."/>
            <person name="Ollero F.J."/>
            <person name="Nicolas M.F."/>
            <person name="Pains Rodrigues E."/>
            <person name="Shigueyoshi Nakatani A."/>
            <person name="Silva Batista J.S."/>
            <person name="Oliveira Chueire L.M."/>
            <person name="Souza R.C."/>
            <person name="Ribeiro Vasconcelos A.T."/>
            <person name="Megias M."/>
            <person name="Hungria M."/>
            <person name="Martinez-Romero E."/>
        </authorList>
    </citation>
    <scope>NUCLEOTIDE SEQUENCE [LARGE SCALE GENOMIC DNA]</scope>
    <source>
        <strain evidence="1 2">PRF 81</strain>
    </source>
</reference>
<accession>N6UDM6</accession>
<dbReference type="OrthoDB" id="8390850at2"/>
<protein>
    <submittedName>
        <fullName evidence="1">Uncharacterized protein</fullName>
    </submittedName>
</protein>
<organism evidence="1 2">
    <name type="scientific">Rhizobium freirei PRF 81</name>
    <dbReference type="NCBI Taxonomy" id="363754"/>
    <lineage>
        <taxon>Bacteria</taxon>
        <taxon>Pseudomonadati</taxon>
        <taxon>Pseudomonadota</taxon>
        <taxon>Alphaproteobacteria</taxon>
        <taxon>Hyphomicrobiales</taxon>
        <taxon>Rhizobiaceae</taxon>
        <taxon>Rhizobium/Agrobacterium group</taxon>
        <taxon>Rhizobium</taxon>
    </lineage>
</organism>
<evidence type="ECO:0000313" key="2">
    <source>
        <dbReference type="Proteomes" id="UP000012429"/>
    </source>
</evidence>